<proteinExistence type="predicted"/>
<dbReference type="RefSeq" id="WP_236957430.1">
    <property type="nucleotide sequence ID" value="NZ_JAETXX010000001.1"/>
</dbReference>
<evidence type="ECO:0000313" key="2">
    <source>
        <dbReference type="EMBL" id="MCF8713459.1"/>
    </source>
</evidence>
<feature type="signal peptide" evidence="1">
    <location>
        <begin position="1"/>
        <end position="21"/>
    </location>
</feature>
<dbReference type="EMBL" id="JAETXX010000001">
    <property type="protein sequence ID" value="MCF8713459.1"/>
    <property type="molecule type" value="Genomic_DNA"/>
</dbReference>
<evidence type="ECO:0000256" key="1">
    <source>
        <dbReference type="SAM" id="SignalP"/>
    </source>
</evidence>
<evidence type="ECO:0000313" key="3">
    <source>
        <dbReference type="Proteomes" id="UP000829517"/>
    </source>
</evidence>
<keyword evidence="3" id="KW-1185">Reference proteome</keyword>
<protein>
    <submittedName>
        <fullName evidence="2">DUF4421 family protein</fullName>
    </submittedName>
</protein>
<comment type="caution">
    <text evidence="2">The sequence shown here is derived from an EMBL/GenBank/DDBJ whole genome shotgun (WGS) entry which is preliminary data.</text>
</comment>
<name>A0ABS9IZ94_9FLAO</name>
<organism evidence="2 3">
    <name type="scientific">Joostella atrarenae</name>
    <dbReference type="NCBI Taxonomy" id="679257"/>
    <lineage>
        <taxon>Bacteria</taxon>
        <taxon>Pseudomonadati</taxon>
        <taxon>Bacteroidota</taxon>
        <taxon>Flavobacteriia</taxon>
        <taxon>Flavobacteriales</taxon>
        <taxon>Flavobacteriaceae</taxon>
        <taxon>Joostella</taxon>
    </lineage>
</organism>
<keyword evidence="1" id="KW-0732">Signal</keyword>
<accession>A0ABS9IZ94</accession>
<sequence length="331" mass="37849">MKLKYSLLSILFLGLAYGLKAQEKKLDTISTETGNITKYPDKITLRLGLTNDSNSYQLTDPSDDFSITIGPNQRLRSNISLLFRFIEINVGYTPAFLKFNDDDDENGKTTYFNLGTRFYYKKWMQNLEYSKTKGFYVDVSDLNIGEENVIFPDFKVTRIGGNTSYIFNENFSFRTIFKQNEWQKSSAGSFVPTLSYYYSEISNESSSKDKVFDITIGPSYFYNWVINKRFIVTSGLLLGIGYSHTSSKSNNEKTTSDGLNYQADLTLGLGYNIANFFTGININSQSFNHNTDGDYKLSDQHAYAEFHIGYRFNAPKKVLDKMNQLQKKVGL</sequence>
<dbReference type="Pfam" id="PF14391">
    <property type="entry name" value="DUF4421"/>
    <property type="match status" value="1"/>
</dbReference>
<dbReference type="Proteomes" id="UP000829517">
    <property type="component" value="Unassembled WGS sequence"/>
</dbReference>
<reference evidence="2 3" key="1">
    <citation type="submission" date="2021-01" db="EMBL/GenBank/DDBJ databases">
        <title>Genome sequencing of Joostella atrarenae M1-2 (= KCTC 23194).</title>
        <authorList>
            <person name="Zakaria M.R."/>
            <person name="Lam M.Q."/>
            <person name="Chong C.S."/>
        </authorList>
    </citation>
    <scope>NUCLEOTIDE SEQUENCE [LARGE SCALE GENOMIC DNA]</scope>
    <source>
        <strain evidence="2 3">M1-2</strain>
    </source>
</reference>
<gene>
    <name evidence="2" type="ORF">JM658_01345</name>
</gene>
<dbReference type="InterPro" id="IPR025535">
    <property type="entry name" value="DUF4421"/>
</dbReference>
<feature type="chain" id="PRO_5047528785" evidence="1">
    <location>
        <begin position="22"/>
        <end position="331"/>
    </location>
</feature>